<comment type="caution">
    <text evidence="2">The sequence shown here is derived from an EMBL/GenBank/DDBJ whole genome shotgun (WGS) entry which is preliminary data.</text>
</comment>
<keyword evidence="1" id="KW-0813">Transport</keyword>
<evidence type="ECO:0000256" key="1">
    <source>
        <dbReference type="RuleBase" id="RU363082"/>
    </source>
</evidence>
<gene>
    <name evidence="2" type="ORF">BC938DRAFT_475993</name>
</gene>
<evidence type="ECO:0000313" key="3">
    <source>
        <dbReference type="Proteomes" id="UP000274822"/>
    </source>
</evidence>
<dbReference type="Pfam" id="PF05768">
    <property type="entry name" value="Glrx-like"/>
    <property type="match status" value="1"/>
</dbReference>
<dbReference type="Proteomes" id="UP000274822">
    <property type="component" value="Unassembled WGS sequence"/>
</dbReference>
<reference evidence="2 3" key="1">
    <citation type="journal article" date="2018" name="New Phytol.">
        <title>Phylogenomics of Endogonaceae and evolution of mycorrhizas within Mucoromycota.</title>
        <authorList>
            <person name="Chang Y."/>
            <person name="Desiro A."/>
            <person name="Na H."/>
            <person name="Sandor L."/>
            <person name="Lipzen A."/>
            <person name="Clum A."/>
            <person name="Barry K."/>
            <person name="Grigoriev I.V."/>
            <person name="Martin F.M."/>
            <person name="Stajich J.E."/>
            <person name="Smith M.E."/>
            <person name="Bonito G."/>
            <person name="Spatafora J.W."/>
        </authorList>
    </citation>
    <scope>NUCLEOTIDE SEQUENCE [LARGE SCALE GENOMIC DNA]</scope>
    <source>
        <strain evidence="2 3">AD002</strain>
    </source>
</reference>
<accession>A0A433PLN9</accession>
<keyword evidence="3" id="KW-1185">Reference proteome</keyword>
<dbReference type="PANTHER" id="PTHR33558:SF1">
    <property type="entry name" value="GLUTAREDOXIN-LIKE PROTEIN C5ORF63 HOMOLOG"/>
    <property type="match status" value="1"/>
</dbReference>
<proteinExistence type="inferred from homology"/>
<name>A0A433PLN9_9FUNG</name>
<dbReference type="PANTHER" id="PTHR33558">
    <property type="entry name" value="GLUTAREDOXIN-LIKE PROTEIN C5ORF63 HOMOLOG"/>
    <property type="match status" value="1"/>
</dbReference>
<dbReference type="InterPro" id="IPR008554">
    <property type="entry name" value="Glutaredoxin-like"/>
</dbReference>
<dbReference type="SUPFAM" id="SSF52833">
    <property type="entry name" value="Thioredoxin-like"/>
    <property type="match status" value="1"/>
</dbReference>
<dbReference type="InterPro" id="IPR052565">
    <property type="entry name" value="Glutaredoxin-like_YDR286C"/>
</dbReference>
<dbReference type="InterPro" id="IPR036249">
    <property type="entry name" value="Thioredoxin-like_sf"/>
</dbReference>
<comment type="similarity">
    <text evidence="1">Belongs to the glutaredoxin family.</text>
</comment>
<protein>
    <recommendedName>
        <fullName evidence="1">Glutaredoxin-like protein</fullName>
    </recommendedName>
</protein>
<dbReference type="EMBL" id="RBNJ01022340">
    <property type="protein sequence ID" value="RUS18399.1"/>
    <property type="molecule type" value="Genomic_DNA"/>
</dbReference>
<dbReference type="AlphaFoldDB" id="A0A433PLN9"/>
<sequence>MATRRIALTLFSSNTCSLCSVVKTTLDRVQQKVPFTLSTIDIHSPECPKDLAQAYMFDIPVVHLNGQFLLQHRVGEDKLEEALKKYQATGVVERIKT</sequence>
<keyword evidence="1" id="KW-0249">Electron transport</keyword>
<evidence type="ECO:0000313" key="2">
    <source>
        <dbReference type="EMBL" id="RUS18399.1"/>
    </source>
</evidence>
<dbReference type="Gene3D" id="3.40.30.10">
    <property type="entry name" value="Glutaredoxin"/>
    <property type="match status" value="1"/>
</dbReference>
<organism evidence="2 3">
    <name type="scientific">Jimgerdemannia flammicorona</name>
    <dbReference type="NCBI Taxonomy" id="994334"/>
    <lineage>
        <taxon>Eukaryota</taxon>
        <taxon>Fungi</taxon>
        <taxon>Fungi incertae sedis</taxon>
        <taxon>Mucoromycota</taxon>
        <taxon>Mucoromycotina</taxon>
        <taxon>Endogonomycetes</taxon>
        <taxon>Endogonales</taxon>
        <taxon>Endogonaceae</taxon>
        <taxon>Jimgerdemannia</taxon>
    </lineage>
</organism>